<comment type="caution">
    <text evidence="2">The sequence shown here is derived from an EMBL/GenBank/DDBJ whole genome shotgun (WGS) entry which is preliminary data.</text>
</comment>
<sequence length="57" mass="6533">MPILSASFFFVSAYLYLMIAGENAPVWVYLIVLMMLVYGAWSTLRKVKSKVKEKNIT</sequence>
<organism evidence="2 3">
    <name type="scientific">Rhodohalobacter sulfatireducens</name>
    <dbReference type="NCBI Taxonomy" id="2911366"/>
    <lineage>
        <taxon>Bacteria</taxon>
        <taxon>Pseudomonadati</taxon>
        <taxon>Balneolota</taxon>
        <taxon>Balneolia</taxon>
        <taxon>Balneolales</taxon>
        <taxon>Balneolaceae</taxon>
        <taxon>Rhodohalobacter</taxon>
    </lineage>
</organism>
<dbReference type="RefSeq" id="WP_237853659.1">
    <property type="nucleotide sequence ID" value="NZ_JAKLWS010000009.1"/>
</dbReference>
<keyword evidence="1" id="KW-0812">Transmembrane</keyword>
<protein>
    <submittedName>
        <fullName evidence="2">Uncharacterized protein</fullName>
    </submittedName>
</protein>
<reference evidence="2" key="1">
    <citation type="submission" date="2022-01" db="EMBL/GenBank/DDBJ databases">
        <authorList>
            <person name="Wang Y."/>
        </authorList>
    </citation>
    <scope>NUCLEOTIDE SEQUENCE</scope>
    <source>
        <strain evidence="2">WB101</strain>
    </source>
</reference>
<accession>A0ABS9KD12</accession>
<dbReference type="Proteomes" id="UP001165366">
    <property type="component" value="Unassembled WGS sequence"/>
</dbReference>
<proteinExistence type="predicted"/>
<keyword evidence="1" id="KW-1133">Transmembrane helix</keyword>
<keyword evidence="3" id="KW-1185">Reference proteome</keyword>
<keyword evidence="1" id="KW-0472">Membrane</keyword>
<feature type="transmembrane region" description="Helical" evidence="1">
    <location>
        <begin position="25"/>
        <end position="44"/>
    </location>
</feature>
<dbReference type="EMBL" id="JAKLWS010000009">
    <property type="protein sequence ID" value="MCG2588754.1"/>
    <property type="molecule type" value="Genomic_DNA"/>
</dbReference>
<reference evidence="2" key="2">
    <citation type="submission" date="2024-05" db="EMBL/GenBank/DDBJ databases">
        <title>Rhodohalobacter halophilus gen. nov., sp. nov., a moderately halophilic member of the family Balneolaceae.</title>
        <authorList>
            <person name="Xia J."/>
        </authorList>
    </citation>
    <scope>NUCLEOTIDE SEQUENCE</scope>
    <source>
        <strain evidence="2">WB101</strain>
    </source>
</reference>
<evidence type="ECO:0000313" key="2">
    <source>
        <dbReference type="EMBL" id="MCG2588754.1"/>
    </source>
</evidence>
<gene>
    <name evidence="2" type="ORF">L6773_09265</name>
</gene>
<evidence type="ECO:0000256" key="1">
    <source>
        <dbReference type="SAM" id="Phobius"/>
    </source>
</evidence>
<evidence type="ECO:0000313" key="3">
    <source>
        <dbReference type="Proteomes" id="UP001165366"/>
    </source>
</evidence>
<name>A0ABS9KD12_9BACT</name>